<dbReference type="InterPro" id="IPR051827">
    <property type="entry name" value="Cas4_exonuclease"/>
</dbReference>
<reference evidence="15 16" key="2">
    <citation type="journal article" date="2016" name="Sci. Rep.">
        <title>The genome of Rhizobiales bacteria in predatory ants reveals urease gene functions but no genes for nitrogen fixation.</title>
        <authorList>
            <person name="Neuvonen M.M."/>
            <person name="Tamarit D."/>
            <person name="Naslund K."/>
            <person name="Liebig J."/>
            <person name="Feldhaar H."/>
            <person name="Moran N.A."/>
            <person name="Guy L."/>
            <person name="Andersson S.G."/>
        </authorList>
    </citation>
    <scope>NUCLEOTIDE SEQUENCE [LARGE SCALE GENOMIC DNA]</scope>
    <source>
        <strain evidence="15 16">Hsal</strain>
    </source>
</reference>
<keyword evidence="8 13" id="KW-0269">Exonuclease</keyword>
<name>A0A1U9JTV3_9HYPH</name>
<evidence type="ECO:0000256" key="3">
    <source>
        <dbReference type="ARBA" id="ARBA00012768"/>
    </source>
</evidence>
<protein>
    <recommendedName>
        <fullName evidence="4 13">CRISPR-associated exonuclease Cas4</fullName>
        <ecNumber evidence="3 13">3.1.12.1</ecNumber>
    </recommendedName>
</protein>
<dbReference type="InterPro" id="IPR013343">
    <property type="entry name" value="CRISPR-assoc_prot_Cas4"/>
</dbReference>
<keyword evidence="10 13" id="KW-0411">Iron-sulfur</keyword>
<evidence type="ECO:0000256" key="7">
    <source>
        <dbReference type="ARBA" id="ARBA00022801"/>
    </source>
</evidence>
<organism evidence="15 16">
    <name type="scientific">Candidatus Tokpelaia hoelldobleri</name>
    <dbReference type="NCBI Taxonomy" id="1902579"/>
    <lineage>
        <taxon>Bacteria</taxon>
        <taxon>Pseudomonadati</taxon>
        <taxon>Pseudomonadota</taxon>
        <taxon>Alphaproteobacteria</taxon>
        <taxon>Hyphomicrobiales</taxon>
        <taxon>Candidatus Tokpelaia</taxon>
    </lineage>
</organism>
<evidence type="ECO:0000256" key="11">
    <source>
        <dbReference type="ARBA" id="ARBA00023118"/>
    </source>
</evidence>
<comment type="cofactor">
    <cofactor evidence="13">
        <name>iron-sulfur cluster</name>
        <dbReference type="ChEBI" id="CHEBI:30408"/>
    </cofactor>
</comment>
<keyword evidence="12 13" id="KW-0464">Manganese</keyword>
<evidence type="ECO:0000256" key="2">
    <source>
        <dbReference type="ARBA" id="ARBA00009189"/>
    </source>
</evidence>
<evidence type="ECO:0000256" key="4">
    <source>
        <dbReference type="ARBA" id="ARBA00020049"/>
    </source>
</evidence>
<dbReference type="InterPro" id="IPR011604">
    <property type="entry name" value="PDDEXK-like_dom_sf"/>
</dbReference>
<evidence type="ECO:0000256" key="1">
    <source>
        <dbReference type="ARBA" id="ARBA00001966"/>
    </source>
</evidence>
<evidence type="ECO:0000256" key="9">
    <source>
        <dbReference type="ARBA" id="ARBA00023004"/>
    </source>
</evidence>
<comment type="function">
    <text evidence="13">CRISPR (clustered regularly interspaced short palindromic repeat) is an adaptive immune system that provides protection against mobile genetic elements (viruses, transposable elements and conjugative plasmids). CRISPR clusters contain sequences complementary to antecedent mobile elements and target invading nucleic acids. CRISPR clusters are transcribed and processed into CRISPR RNA (crRNA).</text>
</comment>
<comment type="cofactor">
    <cofactor evidence="1">
        <name>[4Fe-4S] cluster</name>
        <dbReference type="ChEBI" id="CHEBI:49883"/>
    </cofactor>
</comment>
<evidence type="ECO:0000313" key="16">
    <source>
        <dbReference type="Proteomes" id="UP000188912"/>
    </source>
</evidence>
<evidence type="ECO:0000256" key="8">
    <source>
        <dbReference type="ARBA" id="ARBA00022839"/>
    </source>
</evidence>
<keyword evidence="9 13" id="KW-0408">Iron</keyword>
<dbReference type="GO" id="GO:0051536">
    <property type="term" value="F:iron-sulfur cluster binding"/>
    <property type="evidence" value="ECO:0007669"/>
    <property type="project" value="UniProtKB-KW"/>
</dbReference>
<dbReference type="EMBL" id="CP017315">
    <property type="protein sequence ID" value="AQS41299.1"/>
    <property type="molecule type" value="Genomic_DNA"/>
</dbReference>
<evidence type="ECO:0000256" key="5">
    <source>
        <dbReference type="ARBA" id="ARBA00022722"/>
    </source>
</evidence>
<evidence type="ECO:0000256" key="10">
    <source>
        <dbReference type="ARBA" id="ARBA00023014"/>
    </source>
</evidence>
<gene>
    <name evidence="15" type="primary">cas4</name>
    <name evidence="15" type="ORF">BHV28_05940</name>
</gene>
<comment type="similarity">
    <text evidence="2 13">Belongs to the CRISPR-associated exonuclease Cas4 family.</text>
</comment>
<accession>A0A1U9JTV3</accession>
<dbReference type="PANTHER" id="PTHR36531">
    <property type="entry name" value="CRISPR-ASSOCIATED EXONUCLEASE CAS4"/>
    <property type="match status" value="1"/>
</dbReference>
<dbReference type="GO" id="GO:0051607">
    <property type="term" value="P:defense response to virus"/>
    <property type="evidence" value="ECO:0007669"/>
    <property type="project" value="UniProtKB-KW"/>
</dbReference>
<keyword evidence="16" id="KW-1185">Reference proteome</keyword>
<evidence type="ECO:0000256" key="13">
    <source>
        <dbReference type="RuleBase" id="RU365022"/>
    </source>
</evidence>
<reference evidence="15 16" key="1">
    <citation type="journal article" date="2010" name="Science">
        <title>Genomic comparison of the ants Camponotus floridanus and Harpegnathos saltator.</title>
        <authorList>
            <person name="Bonasio R."/>
            <person name="Zhang G."/>
            <person name="Ye C."/>
            <person name="Mutti N.S."/>
            <person name="Fang X."/>
            <person name="Qin N."/>
            <person name="Donahue G."/>
            <person name="Yang P."/>
            <person name="Li Q."/>
            <person name="Li C."/>
            <person name="Zhang P."/>
            <person name="Huang Z."/>
            <person name="Berger S.L."/>
            <person name="Reinberg D."/>
            <person name="Wang J."/>
            <person name="Liebig J."/>
        </authorList>
    </citation>
    <scope>NUCLEOTIDE SEQUENCE [LARGE SCALE GENOMIC DNA]</scope>
    <source>
        <strain evidence="15 16">Hsal</strain>
    </source>
</reference>
<evidence type="ECO:0000256" key="6">
    <source>
        <dbReference type="ARBA" id="ARBA00022723"/>
    </source>
</evidence>
<evidence type="ECO:0000313" key="15">
    <source>
        <dbReference type="EMBL" id="AQS41299.1"/>
    </source>
</evidence>
<keyword evidence="7 13" id="KW-0378">Hydrolase</keyword>
<dbReference type="PANTHER" id="PTHR36531:SF6">
    <property type="entry name" value="DNA REPLICATION ATP-DEPENDENT HELICASE_NUCLEASE DNA2"/>
    <property type="match status" value="1"/>
</dbReference>
<proteinExistence type="inferred from homology"/>
<dbReference type="GO" id="GO:0004527">
    <property type="term" value="F:exonuclease activity"/>
    <property type="evidence" value="ECO:0007669"/>
    <property type="project" value="UniProtKB-KW"/>
</dbReference>
<sequence>MVGAAGDITGAESEPITLSALQHAAFCLRQAALIHLEQLWEDNLFTAEGNVLHAVVDKGGTRKIAGVRRVSAMPLFSNHFNLTGKADLVEFIKQADGSEVVLPIEYKRGKPKLHRADEVQLCAQALCLEEMLGQRVEEGVLFYWQIKRRQKVPIDSALRQLTEKIIADFTSVMTSGKTPPPLDDKRRCRSCSLVALCKPDIVLRPVKNWRSRIVRQIVSEEPS</sequence>
<dbReference type="EC" id="3.1.12.1" evidence="3 13"/>
<evidence type="ECO:0000256" key="12">
    <source>
        <dbReference type="ARBA" id="ARBA00023211"/>
    </source>
</evidence>
<dbReference type="Pfam" id="PF01930">
    <property type="entry name" value="Cas_Cas4"/>
    <property type="match status" value="1"/>
</dbReference>
<keyword evidence="5 13" id="KW-0540">Nuclease</keyword>
<dbReference type="NCBIfam" id="TIGR00372">
    <property type="entry name" value="cas4"/>
    <property type="match status" value="1"/>
</dbReference>
<dbReference type="Gene3D" id="3.90.320.10">
    <property type="match status" value="1"/>
</dbReference>
<dbReference type="STRING" id="1902579.BHV28_05940"/>
<feature type="domain" description="DUF83" evidence="14">
    <location>
        <begin position="19"/>
        <end position="198"/>
    </location>
</feature>
<dbReference type="GO" id="GO:0046872">
    <property type="term" value="F:metal ion binding"/>
    <property type="evidence" value="ECO:0007669"/>
    <property type="project" value="UniProtKB-KW"/>
</dbReference>
<comment type="cofactor">
    <cofactor evidence="13">
        <name>Mg(2+)</name>
        <dbReference type="ChEBI" id="CHEBI:18420"/>
    </cofactor>
    <cofactor evidence="13">
        <name>Mn(2+)</name>
        <dbReference type="ChEBI" id="CHEBI:29035"/>
    </cofactor>
    <text evidence="13">Mg(2+) or Mn(2+) required for ssDNA cleavage activity.</text>
</comment>
<keyword evidence="6 13" id="KW-0479">Metal-binding</keyword>
<keyword evidence="11 13" id="KW-0051">Antiviral defense</keyword>
<dbReference type="Proteomes" id="UP000188912">
    <property type="component" value="Chromosome"/>
</dbReference>
<evidence type="ECO:0000259" key="14">
    <source>
        <dbReference type="Pfam" id="PF01930"/>
    </source>
</evidence>
<dbReference type="AlphaFoldDB" id="A0A1U9JTV3"/>
<dbReference type="InterPro" id="IPR022765">
    <property type="entry name" value="Dna2/Cas4_DUF83"/>
</dbReference>
<dbReference type="KEGG" id="thd:BHV28_05940"/>